<evidence type="ECO:0000313" key="2">
    <source>
        <dbReference type="EMBL" id="TFF22806.1"/>
    </source>
</evidence>
<proteinExistence type="predicted"/>
<evidence type="ECO:0000313" key="3">
    <source>
        <dbReference type="Proteomes" id="UP000298179"/>
    </source>
</evidence>
<protein>
    <submittedName>
        <fullName evidence="2">Uncharacterized protein</fullName>
    </submittedName>
</protein>
<dbReference type="AlphaFoldDB" id="A0A4Y8RK34"/>
<evidence type="ECO:0000256" key="1">
    <source>
        <dbReference type="SAM" id="SignalP"/>
    </source>
</evidence>
<dbReference type="EMBL" id="SOZD01000003">
    <property type="protein sequence ID" value="TFF22806.1"/>
    <property type="molecule type" value="Genomic_DNA"/>
</dbReference>
<feature type="signal peptide" evidence="1">
    <location>
        <begin position="1"/>
        <end position="18"/>
    </location>
</feature>
<sequence>MRLLILFMLVIFGTPALAACEDAGPAASFIKQHWLSQMGSERRTCIFYGDYSGDGAADAVAFYYYEKPQHGRYQKPGEGVVLEAALFRREGGGYRFDGSADIGGENPRNVTFGDRKIMVDTTVAWRDPGIDRTWTVRAPN</sequence>
<feature type="chain" id="PRO_5021266594" evidence="1">
    <location>
        <begin position="19"/>
        <end position="140"/>
    </location>
</feature>
<dbReference type="PROSITE" id="PS51257">
    <property type="entry name" value="PROKAR_LIPOPROTEIN"/>
    <property type="match status" value="1"/>
</dbReference>
<comment type="caution">
    <text evidence="2">The sequence shown here is derived from an EMBL/GenBank/DDBJ whole genome shotgun (WGS) entry which is preliminary data.</text>
</comment>
<accession>A0A4Y8RK34</accession>
<keyword evidence="1" id="KW-0732">Signal</keyword>
<keyword evidence="3" id="KW-1185">Reference proteome</keyword>
<reference evidence="2 3" key="1">
    <citation type="submission" date="2019-03" db="EMBL/GenBank/DDBJ databases">
        <title>Jiella endophytica sp. nov., a novel endophytic bacterium isolated from root of Ficus microcarpa Linn. f.</title>
        <authorList>
            <person name="Tuo L."/>
        </authorList>
    </citation>
    <scope>NUCLEOTIDE SEQUENCE [LARGE SCALE GENOMIC DNA]</scope>
    <source>
        <strain evidence="2 3">CBS5Q-3</strain>
    </source>
</reference>
<dbReference type="Proteomes" id="UP000298179">
    <property type="component" value="Unassembled WGS sequence"/>
</dbReference>
<name>A0A4Y8RK34_9HYPH</name>
<dbReference type="RefSeq" id="WP_134761908.1">
    <property type="nucleotide sequence ID" value="NZ_SOZD01000003.1"/>
</dbReference>
<gene>
    <name evidence="2" type="ORF">E3C22_10075</name>
</gene>
<organism evidence="2 3">
    <name type="scientific">Jiella endophytica</name>
    <dbReference type="NCBI Taxonomy" id="2558362"/>
    <lineage>
        <taxon>Bacteria</taxon>
        <taxon>Pseudomonadati</taxon>
        <taxon>Pseudomonadota</taxon>
        <taxon>Alphaproteobacteria</taxon>
        <taxon>Hyphomicrobiales</taxon>
        <taxon>Aurantimonadaceae</taxon>
        <taxon>Jiella</taxon>
    </lineage>
</organism>